<reference evidence="3" key="1">
    <citation type="submission" date="2012-12" db="EMBL/GenBank/DDBJ databases">
        <authorList>
            <person name="Hellsten U."/>
            <person name="Grimwood J."/>
            <person name="Chapman J.A."/>
            <person name="Shapiro H."/>
            <person name="Aerts A."/>
            <person name="Otillar R.P."/>
            <person name="Terry A.Y."/>
            <person name="Boore J.L."/>
            <person name="Simakov O."/>
            <person name="Marletaz F."/>
            <person name="Cho S.-J."/>
            <person name="Edsinger-Gonzales E."/>
            <person name="Havlak P."/>
            <person name="Kuo D.-H."/>
            <person name="Larsson T."/>
            <person name="Lv J."/>
            <person name="Arendt D."/>
            <person name="Savage R."/>
            <person name="Osoegawa K."/>
            <person name="de Jong P."/>
            <person name="Lindberg D.R."/>
            <person name="Seaver E.C."/>
            <person name="Weisblat D.A."/>
            <person name="Putnam N.H."/>
            <person name="Grigoriev I.V."/>
            <person name="Rokhsar D.S."/>
        </authorList>
    </citation>
    <scope>NUCLEOTIDE SEQUENCE</scope>
    <source>
        <strain evidence="3">I ESC-2004</strain>
    </source>
</reference>
<dbReference type="HOGENOM" id="CLU_2308694_0_0_1"/>
<dbReference type="Proteomes" id="UP000014760">
    <property type="component" value="Unassembled WGS sequence"/>
</dbReference>
<reference evidence="2" key="3">
    <citation type="submission" date="2015-06" db="UniProtKB">
        <authorList>
            <consortium name="EnsemblMetazoa"/>
        </authorList>
    </citation>
    <scope>IDENTIFICATION</scope>
</reference>
<keyword evidence="3" id="KW-1185">Reference proteome</keyword>
<feature type="signal peptide" evidence="1">
    <location>
        <begin position="1"/>
        <end position="23"/>
    </location>
</feature>
<dbReference type="AlphaFoldDB" id="X2A7L6"/>
<name>X2A7L6_CAPTE</name>
<feature type="chain" id="PRO_5004949333" description="Secreted protein" evidence="1">
    <location>
        <begin position="24"/>
        <end position="100"/>
    </location>
</feature>
<proteinExistence type="predicted"/>
<accession>X2A7L6</accession>
<evidence type="ECO:0008006" key="4">
    <source>
        <dbReference type="Google" id="ProtNLM"/>
    </source>
</evidence>
<sequence length="100" mass="11224">MRTFCLLLATAVLLALVIPSCHAITYEKCEWDCKRPELRGNPSGRPSVMYEFPSLYGARSNQTDIISGELENQEDLVLMRTSVPADDDMFQICCHTVAEP</sequence>
<protein>
    <recommendedName>
        <fullName evidence="4">Secreted protein</fullName>
    </recommendedName>
</protein>
<evidence type="ECO:0000313" key="2">
    <source>
        <dbReference type="EnsemblMetazoa" id="CapteP205677"/>
    </source>
</evidence>
<evidence type="ECO:0000313" key="3">
    <source>
        <dbReference type="Proteomes" id="UP000014760"/>
    </source>
</evidence>
<organism evidence="2 3">
    <name type="scientific">Capitella teleta</name>
    <name type="common">Polychaete worm</name>
    <dbReference type="NCBI Taxonomy" id="283909"/>
    <lineage>
        <taxon>Eukaryota</taxon>
        <taxon>Metazoa</taxon>
        <taxon>Spiralia</taxon>
        <taxon>Lophotrochozoa</taxon>
        <taxon>Annelida</taxon>
        <taxon>Polychaeta</taxon>
        <taxon>Sedentaria</taxon>
        <taxon>Scolecida</taxon>
        <taxon>Capitellidae</taxon>
        <taxon>Capitella</taxon>
    </lineage>
</organism>
<evidence type="ECO:0000256" key="1">
    <source>
        <dbReference type="SAM" id="SignalP"/>
    </source>
</evidence>
<dbReference type="EnsemblMetazoa" id="CapteT205677">
    <property type="protein sequence ID" value="CapteP205677"/>
    <property type="gene ID" value="CapteG205677"/>
</dbReference>
<reference evidence="3" key="2">
    <citation type="journal article" date="2013" name="Nature">
        <title>Insights into bilaterian evolution from three spiralian genomes.</title>
        <authorList>
            <person name="Simakov O."/>
            <person name="Marletaz F."/>
            <person name="Cho S.J."/>
            <person name="Edsinger-Gonzales E."/>
            <person name="Havlak P."/>
            <person name="Hellsten U."/>
            <person name="Kuo D.H."/>
            <person name="Larsson T."/>
            <person name="Lv J."/>
            <person name="Arendt D."/>
            <person name="Savage R."/>
            <person name="Osoegawa K."/>
            <person name="de Jong P."/>
            <person name="Grimwood J."/>
            <person name="Chapman J.A."/>
            <person name="Shapiro H."/>
            <person name="Aerts A."/>
            <person name="Otillar R.P."/>
            <person name="Terry A.Y."/>
            <person name="Boore J.L."/>
            <person name="Grigoriev I.V."/>
            <person name="Lindberg D.R."/>
            <person name="Seaver E.C."/>
            <person name="Weisblat D.A."/>
            <person name="Putnam N.H."/>
            <person name="Rokhsar D.S."/>
        </authorList>
    </citation>
    <scope>NUCLEOTIDE SEQUENCE</scope>
    <source>
        <strain evidence="3">I ESC-2004</strain>
    </source>
</reference>
<keyword evidence="1" id="KW-0732">Signal</keyword>
<dbReference type="EMBL" id="AMQN01012454">
    <property type="status" value="NOT_ANNOTATED_CDS"/>
    <property type="molecule type" value="Genomic_DNA"/>
</dbReference>